<accession>F9YBA9</accession>
<protein>
    <submittedName>
        <fullName evidence="1">Uncharacterized protein</fullName>
    </submittedName>
</protein>
<geneLocation type="plasmid" evidence="2">
    <name>pKVU_100</name>
</geneLocation>
<evidence type="ECO:0000313" key="2">
    <source>
        <dbReference type="Proteomes" id="UP000000692"/>
    </source>
</evidence>
<gene>
    <name evidence="1" type="ordered locus">KVU_PA0244</name>
</gene>
<dbReference type="Proteomes" id="UP000000692">
    <property type="component" value="Plasmid 1"/>
</dbReference>
<name>F9YBA9_KETVW</name>
<organism evidence="1 2">
    <name type="scientific">Ketogulonicigenium vulgare (strain WSH-001)</name>
    <dbReference type="NCBI Taxonomy" id="759362"/>
    <lineage>
        <taxon>Bacteria</taxon>
        <taxon>Pseudomonadati</taxon>
        <taxon>Pseudomonadota</taxon>
        <taxon>Alphaproteobacteria</taxon>
        <taxon>Rhodobacterales</taxon>
        <taxon>Roseobacteraceae</taxon>
        <taxon>Ketogulonicigenium</taxon>
    </lineage>
</organism>
<evidence type="ECO:0000313" key="1">
    <source>
        <dbReference type="EMBL" id="AEM42661.1"/>
    </source>
</evidence>
<dbReference type="AlphaFoldDB" id="F9YBA9"/>
<dbReference type="EMBL" id="CP002019">
    <property type="protein sequence ID" value="AEM42661.1"/>
    <property type="molecule type" value="Genomic_DNA"/>
</dbReference>
<dbReference type="HOGENOM" id="CLU_3328879_0_0_5"/>
<dbReference type="KEGG" id="kvl:KVU_PA0244"/>
<keyword evidence="1" id="KW-0614">Plasmid</keyword>
<reference evidence="1 2" key="1">
    <citation type="journal article" date="2011" name="J. Bacteriol.">
        <title>Complete genome sequence of the industrial strain Ketogulonicigenium vulgare WSH-001.</title>
        <authorList>
            <person name="Liu L."/>
            <person name="Li Y."/>
            <person name="Zhang J."/>
            <person name="Zhou Z."/>
            <person name="Liu J."/>
            <person name="Li X."/>
            <person name="Zhou J."/>
            <person name="Du G."/>
            <person name="Wang L."/>
            <person name="Chen J."/>
        </authorList>
    </citation>
    <scope>NUCLEOTIDE SEQUENCE [LARGE SCALE GENOMIC DNA]</scope>
    <source>
        <strain evidence="1 2">WSH-001</strain>
        <plasmid evidence="2">pKVU_100</plasmid>
    </source>
</reference>
<keyword evidence="2" id="KW-1185">Reference proteome</keyword>
<sequence length="38" mass="4485">MRRYRPRDKMAMIALDERGSRWRVASMIAPVDLSPPRV</sequence>
<proteinExistence type="predicted"/>